<protein>
    <submittedName>
        <fullName evidence="2">Uncharacterized protein</fullName>
    </submittedName>
</protein>
<dbReference type="Proteomes" id="UP001143981">
    <property type="component" value="Unassembled WGS sequence"/>
</dbReference>
<evidence type="ECO:0000313" key="3">
    <source>
        <dbReference type="Proteomes" id="UP001143981"/>
    </source>
</evidence>
<dbReference type="EMBL" id="JANBOI010000298">
    <property type="protein sequence ID" value="KAJ1731711.1"/>
    <property type="molecule type" value="Genomic_DNA"/>
</dbReference>
<gene>
    <name evidence="2" type="ORF">LPJ61_002396</name>
</gene>
<name>A0A9W7YD61_9FUNG</name>
<dbReference type="OrthoDB" id="5551119at2759"/>
<organism evidence="2 3">
    <name type="scientific">Coemansia biformis</name>
    <dbReference type="NCBI Taxonomy" id="1286918"/>
    <lineage>
        <taxon>Eukaryota</taxon>
        <taxon>Fungi</taxon>
        <taxon>Fungi incertae sedis</taxon>
        <taxon>Zoopagomycota</taxon>
        <taxon>Kickxellomycotina</taxon>
        <taxon>Kickxellomycetes</taxon>
        <taxon>Kickxellales</taxon>
        <taxon>Kickxellaceae</taxon>
        <taxon>Coemansia</taxon>
    </lineage>
</organism>
<keyword evidence="3" id="KW-1185">Reference proteome</keyword>
<evidence type="ECO:0000256" key="1">
    <source>
        <dbReference type="SAM" id="MobiDB-lite"/>
    </source>
</evidence>
<proteinExistence type="predicted"/>
<comment type="caution">
    <text evidence="2">The sequence shown here is derived from an EMBL/GenBank/DDBJ whole genome shotgun (WGS) entry which is preliminary data.</text>
</comment>
<evidence type="ECO:0000313" key="2">
    <source>
        <dbReference type="EMBL" id="KAJ1731711.1"/>
    </source>
</evidence>
<feature type="region of interest" description="Disordered" evidence="1">
    <location>
        <begin position="27"/>
        <end position="105"/>
    </location>
</feature>
<dbReference type="AlphaFoldDB" id="A0A9W7YD61"/>
<reference evidence="2" key="1">
    <citation type="submission" date="2022-07" db="EMBL/GenBank/DDBJ databases">
        <title>Phylogenomic reconstructions and comparative analyses of Kickxellomycotina fungi.</title>
        <authorList>
            <person name="Reynolds N.K."/>
            <person name="Stajich J.E."/>
            <person name="Barry K."/>
            <person name="Grigoriev I.V."/>
            <person name="Crous P."/>
            <person name="Smith M.E."/>
        </authorList>
    </citation>
    <scope>NUCLEOTIDE SEQUENCE</scope>
    <source>
        <strain evidence="2">BCRC 34381</strain>
    </source>
</reference>
<feature type="compositionally biased region" description="Polar residues" evidence="1">
    <location>
        <begin position="83"/>
        <end position="92"/>
    </location>
</feature>
<accession>A0A9W7YD61</accession>
<sequence>MPSRRRYRRLEWSDAMASHETLVETARAVAGPAPGATAEILNGATEPAGAAAPRARPATSREPHRSQDAAGDPSAPLNAPVARSNSEQTTTGPARPSTAMSKLRGGLLRRIKESMKRQVRGFGASLVHTHYSDGAHGIDGYYTVAMP</sequence>
<feature type="compositionally biased region" description="Low complexity" evidence="1">
    <location>
        <begin position="43"/>
        <end position="58"/>
    </location>
</feature>